<dbReference type="InterPro" id="IPR027417">
    <property type="entry name" value="P-loop_NTPase"/>
</dbReference>
<evidence type="ECO:0000313" key="3">
    <source>
        <dbReference type="Proteomes" id="UP000655208"/>
    </source>
</evidence>
<dbReference type="EMBL" id="BMNA01000001">
    <property type="protein sequence ID" value="GGL85902.1"/>
    <property type="molecule type" value="Genomic_DNA"/>
</dbReference>
<reference evidence="2" key="1">
    <citation type="journal article" date="2014" name="Int. J. Syst. Evol. Microbiol.">
        <title>Complete genome sequence of Corynebacterium casei LMG S-19264T (=DSM 44701T), isolated from a smear-ripened cheese.</title>
        <authorList>
            <consortium name="US DOE Joint Genome Institute (JGI-PGF)"/>
            <person name="Walter F."/>
            <person name="Albersmeier A."/>
            <person name="Kalinowski J."/>
            <person name="Ruckert C."/>
        </authorList>
    </citation>
    <scope>NUCLEOTIDE SEQUENCE</scope>
    <source>
        <strain evidence="2">CGMCC 4.7308</strain>
    </source>
</reference>
<dbReference type="InterPro" id="IPR050625">
    <property type="entry name" value="ParA/MinD_ATPase"/>
</dbReference>
<name>A0A917WB26_9ACTN</name>
<dbReference type="PANTHER" id="PTHR43384">
    <property type="entry name" value="SEPTUM SITE-DETERMINING PROTEIN MIND HOMOLOG, CHLOROPLASTIC-RELATED"/>
    <property type="match status" value="1"/>
</dbReference>
<dbReference type="RefSeq" id="WP_188939650.1">
    <property type="nucleotide sequence ID" value="NZ_BMNA01000001.1"/>
</dbReference>
<dbReference type="PANTHER" id="PTHR43384:SF11">
    <property type="entry name" value="SEPTUM SITE DETERMINING PROTEIN"/>
    <property type="match status" value="1"/>
</dbReference>
<evidence type="ECO:0000313" key="2">
    <source>
        <dbReference type="EMBL" id="GGL85902.1"/>
    </source>
</evidence>
<reference evidence="2" key="2">
    <citation type="submission" date="2020-09" db="EMBL/GenBank/DDBJ databases">
        <authorList>
            <person name="Sun Q."/>
            <person name="Zhou Y."/>
        </authorList>
    </citation>
    <scope>NUCLEOTIDE SEQUENCE</scope>
    <source>
        <strain evidence="2">CGMCC 4.7308</strain>
    </source>
</reference>
<evidence type="ECO:0000259" key="1">
    <source>
        <dbReference type="Pfam" id="PF01656"/>
    </source>
</evidence>
<dbReference type="GO" id="GO:0016887">
    <property type="term" value="F:ATP hydrolysis activity"/>
    <property type="evidence" value="ECO:0007669"/>
    <property type="project" value="TreeGrafter"/>
</dbReference>
<gene>
    <name evidence="2" type="ORF">GCM10011594_02020</name>
</gene>
<dbReference type="GO" id="GO:0005829">
    <property type="term" value="C:cytosol"/>
    <property type="evidence" value="ECO:0007669"/>
    <property type="project" value="TreeGrafter"/>
</dbReference>
<protein>
    <submittedName>
        <fullName evidence="2">Pilus biosynthesis protein CpaE</fullName>
    </submittedName>
</protein>
<dbReference type="Proteomes" id="UP000655208">
    <property type="component" value="Unassembled WGS sequence"/>
</dbReference>
<dbReference type="AlphaFoldDB" id="A0A917WB26"/>
<feature type="domain" description="CobQ/CobB/MinD/ParA nucleotide binding" evidence="1">
    <location>
        <begin position="165"/>
        <end position="387"/>
    </location>
</feature>
<sequence>MTNGLVTAGSGQPWESELVAELDRPGAPLVVVRRCVDLADVLAEATTGQAAAVVLAADLRRLDTEAVDRLRAAGVAVVGVHAAADTRAAPRLGRIGIHDVVPDDAGPARLLSAVRAAIDGRRAGGVPTRLTVSDPQATLPGGPVGPVDPDPVPAAPVRAPGRVVAVWGPTGAPGRTTVAAGAAVAAAASGCPTLLIDADVYGGVLASAFGLLDESPGLAGACRAAANGRLDEAELLRLAWSVGGDGEDLQLLTGIARADRWPEVRPSAVPAVLDTARAVAGLVVVDLGFAVEADEELSFDTVAPRRNGATLAMLAAADTVLAVGSADPPGIERLVRGVADLRDALPEVTPLVVLNRVRRSAATAAEAEAAVRRFTGLEVAATVPEDRVALDRAWSAGVPVARAAPGSPVTAALRRVAAAVARPLAVTA</sequence>
<accession>A0A917WB26</accession>
<dbReference type="Pfam" id="PF01656">
    <property type="entry name" value="CbiA"/>
    <property type="match status" value="1"/>
</dbReference>
<dbReference type="GO" id="GO:0051782">
    <property type="term" value="P:negative regulation of cell division"/>
    <property type="evidence" value="ECO:0007669"/>
    <property type="project" value="TreeGrafter"/>
</dbReference>
<dbReference type="GO" id="GO:0005524">
    <property type="term" value="F:ATP binding"/>
    <property type="evidence" value="ECO:0007669"/>
    <property type="project" value="TreeGrafter"/>
</dbReference>
<organism evidence="2 3">
    <name type="scientific">Nakamurella endophytica</name>
    <dbReference type="NCBI Taxonomy" id="1748367"/>
    <lineage>
        <taxon>Bacteria</taxon>
        <taxon>Bacillati</taxon>
        <taxon>Actinomycetota</taxon>
        <taxon>Actinomycetes</taxon>
        <taxon>Nakamurellales</taxon>
        <taxon>Nakamurellaceae</taxon>
        <taxon>Nakamurella</taxon>
    </lineage>
</organism>
<keyword evidence="3" id="KW-1185">Reference proteome</keyword>
<dbReference type="Gene3D" id="3.40.50.300">
    <property type="entry name" value="P-loop containing nucleotide triphosphate hydrolases"/>
    <property type="match status" value="1"/>
</dbReference>
<dbReference type="SUPFAM" id="SSF52540">
    <property type="entry name" value="P-loop containing nucleoside triphosphate hydrolases"/>
    <property type="match status" value="1"/>
</dbReference>
<proteinExistence type="predicted"/>
<dbReference type="InterPro" id="IPR002586">
    <property type="entry name" value="CobQ/CobB/MinD/ParA_Nub-bd_dom"/>
</dbReference>
<dbReference type="GO" id="GO:0009898">
    <property type="term" value="C:cytoplasmic side of plasma membrane"/>
    <property type="evidence" value="ECO:0007669"/>
    <property type="project" value="TreeGrafter"/>
</dbReference>
<comment type="caution">
    <text evidence="2">The sequence shown here is derived from an EMBL/GenBank/DDBJ whole genome shotgun (WGS) entry which is preliminary data.</text>
</comment>